<accession>A0ABQ6YXP0</accession>
<evidence type="ECO:0000313" key="1">
    <source>
        <dbReference type="EMBL" id="KAF1302460.1"/>
    </source>
</evidence>
<proteinExistence type="predicted"/>
<dbReference type="EMBL" id="MAEL01000052">
    <property type="protein sequence ID" value="KAF1302460.1"/>
    <property type="molecule type" value="Genomic_DNA"/>
</dbReference>
<protein>
    <submittedName>
        <fullName evidence="1">Uncharacterized protein</fullName>
    </submittedName>
</protein>
<evidence type="ECO:0000313" key="2">
    <source>
        <dbReference type="Proteomes" id="UP000782705"/>
    </source>
</evidence>
<reference evidence="1 2" key="1">
    <citation type="submission" date="2016-06" db="EMBL/GenBank/DDBJ databases">
        <title>Four novel species of enterococci isolated from chicken manure.</title>
        <authorList>
            <person name="Van Tyne D."/>
        </authorList>
    </citation>
    <scope>NUCLEOTIDE SEQUENCE [LARGE SCALE GENOMIC DNA]</scope>
    <source>
        <strain evidence="1 2">CU12B</strain>
    </source>
</reference>
<gene>
    <name evidence="1" type="ORF">BAU17_09365</name>
</gene>
<organism evidence="1 2">
    <name type="scientific">Candidatus Enterococcus willemsii</name>
    <dbReference type="NCBI Taxonomy" id="1857215"/>
    <lineage>
        <taxon>Bacteria</taxon>
        <taxon>Bacillati</taxon>
        <taxon>Bacillota</taxon>
        <taxon>Bacilli</taxon>
        <taxon>Lactobacillales</taxon>
        <taxon>Enterococcaceae</taxon>
        <taxon>Enterococcus</taxon>
    </lineage>
</organism>
<sequence length="334" mass="39850">MQQLTYQLIQPLFQHAEKADRLQEFFASEKLSFNYQSTKFIYVYHFLSLHRTKQGFTIQQEPDFPVVVPEYTFYHQTKEDRVFSHLLASLDNNGRPIYSYDPTIQSLSNACITYVEERILTTFYTKKELQQELEQYLYKCVLRKNFHYDFYDNKLDDVEKEFSFLYQLVEYYCLNNIHETIALNKHQISTITLLFREHVLKNKIAGRNLKKVVIITNSAKEKSDFFSQQLLYHFDTQIVAILNIDEIYKLKLLKFDNLMTFSNRISTILLENGFPNIKVNYYFHATDLEYLTKLGFSSNSHRKLLAQDFVQTIETIPKNDLADYLKQTFPNFFI</sequence>
<keyword evidence="2" id="KW-1185">Reference proteome</keyword>
<comment type="caution">
    <text evidence="1">The sequence shown here is derived from an EMBL/GenBank/DDBJ whole genome shotgun (WGS) entry which is preliminary data.</text>
</comment>
<dbReference type="Proteomes" id="UP000782705">
    <property type="component" value="Unassembled WGS sequence"/>
</dbReference>
<name>A0ABQ6YXP0_9ENTE</name>